<comment type="caution">
    <text evidence="2">The sequence shown here is derived from an EMBL/GenBank/DDBJ whole genome shotgun (WGS) entry which is preliminary data.</text>
</comment>
<protein>
    <submittedName>
        <fullName evidence="2">Prepilin-type N-terminal cleavage/methylation domain-containing protein</fullName>
    </submittedName>
</protein>
<keyword evidence="1" id="KW-0812">Transmembrane</keyword>
<evidence type="ECO:0000256" key="1">
    <source>
        <dbReference type="SAM" id="Phobius"/>
    </source>
</evidence>
<dbReference type="RefSeq" id="WP_215818317.1">
    <property type="nucleotide sequence ID" value="NZ_JAGSOY010000005.1"/>
</dbReference>
<proteinExistence type="predicted"/>
<accession>A0ABS5Z7X4</accession>
<name>A0ABS5Z7X4_9GAMM</name>
<organism evidence="2 3">
    <name type="scientific">Zooshikella harenae</name>
    <dbReference type="NCBI Taxonomy" id="2827238"/>
    <lineage>
        <taxon>Bacteria</taxon>
        <taxon>Pseudomonadati</taxon>
        <taxon>Pseudomonadota</taxon>
        <taxon>Gammaproteobacteria</taxon>
        <taxon>Oceanospirillales</taxon>
        <taxon>Zooshikellaceae</taxon>
        <taxon>Zooshikella</taxon>
    </lineage>
</organism>
<feature type="transmembrane region" description="Helical" evidence="1">
    <location>
        <begin position="12"/>
        <end position="30"/>
    </location>
</feature>
<keyword evidence="1" id="KW-1133">Transmembrane helix</keyword>
<dbReference type="Pfam" id="PF07963">
    <property type="entry name" value="N_methyl"/>
    <property type="match status" value="1"/>
</dbReference>
<evidence type="ECO:0000313" key="2">
    <source>
        <dbReference type="EMBL" id="MBU2710151.1"/>
    </source>
</evidence>
<keyword evidence="1" id="KW-0472">Membrane</keyword>
<dbReference type="InterPro" id="IPR012902">
    <property type="entry name" value="N_methyl_site"/>
</dbReference>
<keyword evidence="3" id="KW-1185">Reference proteome</keyword>
<dbReference type="NCBIfam" id="TIGR02532">
    <property type="entry name" value="IV_pilin_GFxxxE"/>
    <property type="match status" value="1"/>
</dbReference>
<evidence type="ECO:0000313" key="3">
    <source>
        <dbReference type="Proteomes" id="UP000690515"/>
    </source>
</evidence>
<dbReference type="Proteomes" id="UP000690515">
    <property type="component" value="Unassembled WGS sequence"/>
</dbReference>
<gene>
    <name evidence="2" type="ORF">KCG35_03675</name>
</gene>
<reference evidence="2 3" key="1">
    <citation type="submission" date="2021-04" db="EMBL/GenBank/DDBJ databases">
        <authorList>
            <person name="Pira H."/>
            <person name="Risdian C."/>
            <person name="Wink J."/>
        </authorList>
    </citation>
    <scope>NUCLEOTIDE SEQUENCE [LARGE SCALE GENOMIC DNA]</scope>
    <source>
        <strain evidence="2 3">WH53</strain>
    </source>
</reference>
<dbReference type="PROSITE" id="PS00409">
    <property type="entry name" value="PROKAR_NTER_METHYL"/>
    <property type="match status" value="1"/>
</dbReference>
<dbReference type="EMBL" id="JAGSOY010000005">
    <property type="protein sequence ID" value="MBU2710151.1"/>
    <property type="molecule type" value="Genomic_DNA"/>
</dbReference>
<sequence length="280" mass="31356">MKFQRGVTLIELMIALALSVMLLMGITKIFSLGKQTLMSAEGQMQHEEAGRLGLSYIRQAIRNAHYVPFDDNNVPIELSQLPGFPHNQADCEDKDLNPNHCNTLNQDANDSLTVSYIYQNEEQFSCAQEFRNTDPIRIAVSFFIDSDEDVLKCKAYYYDQSINGYVARGNTVELVKNIIGLKLAYYYEDGVNTGLINTINKDSPAGMAVDTRWEKINGVKIGVVVTSSDRGLNPSASVNVFGNRLADDSDKFNIPDRYNNKVNKVYITTVQAINYGAKRL</sequence>